<evidence type="ECO:0000313" key="2">
    <source>
        <dbReference type="Proteomes" id="UP000299102"/>
    </source>
</evidence>
<sequence length="321" mass="36341">MQSLPDSLRQPTLSCSISGSFRHCRLNKCWNNPLNNKIYQFCRRRHVTRKSDTDKTLYVDRDESGHRDGNGHGVIRHSAGVRNQSTGARAQLRAKDITLTLRHYIMSKIHVEPKSGYTCTPLATTFFTPARHGRESERRRARNLGAALDAPAVAGRRSLHFLLSARIRLRRLEVAQRALGLAPMSPSYEPIYVKLRPDAATITVERPGRRLSSHAELITRPENRLLGVEESHMHEARAQFKFGSAAAGTLTLRRAHAPAARRHRTTTAGRERARDVQLLDRERGRCRLLANSCGRITNKCLLSTMPESMGRERDLIYLPFN</sequence>
<dbReference type="EMBL" id="BGZK01001449">
    <property type="protein sequence ID" value="GBP80161.1"/>
    <property type="molecule type" value="Genomic_DNA"/>
</dbReference>
<reference evidence="1 2" key="1">
    <citation type="journal article" date="2019" name="Commun. Biol.">
        <title>The bagworm genome reveals a unique fibroin gene that provides high tensile strength.</title>
        <authorList>
            <person name="Kono N."/>
            <person name="Nakamura H."/>
            <person name="Ohtoshi R."/>
            <person name="Tomita M."/>
            <person name="Numata K."/>
            <person name="Arakawa K."/>
        </authorList>
    </citation>
    <scope>NUCLEOTIDE SEQUENCE [LARGE SCALE GENOMIC DNA]</scope>
</reference>
<proteinExistence type="predicted"/>
<keyword evidence="2" id="KW-1185">Reference proteome</keyword>
<comment type="caution">
    <text evidence="1">The sequence shown here is derived from an EMBL/GenBank/DDBJ whole genome shotgun (WGS) entry which is preliminary data.</text>
</comment>
<protein>
    <submittedName>
        <fullName evidence="1">Uncharacterized protein</fullName>
    </submittedName>
</protein>
<accession>A0A4C1YUH4</accession>
<gene>
    <name evidence="1" type="ORF">EVAR_97355_1</name>
</gene>
<evidence type="ECO:0000313" key="1">
    <source>
        <dbReference type="EMBL" id="GBP80161.1"/>
    </source>
</evidence>
<name>A0A4C1YUH4_EUMVA</name>
<organism evidence="1 2">
    <name type="scientific">Eumeta variegata</name>
    <name type="common">Bagworm moth</name>
    <name type="synonym">Eumeta japonica</name>
    <dbReference type="NCBI Taxonomy" id="151549"/>
    <lineage>
        <taxon>Eukaryota</taxon>
        <taxon>Metazoa</taxon>
        <taxon>Ecdysozoa</taxon>
        <taxon>Arthropoda</taxon>
        <taxon>Hexapoda</taxon>
        <taxon>Insecta</taxon>
        <taxon>Pterygota</taxon>
        <taxon>Neoptera</taxon>
        <taxon>Endopterygota</taxon>
        <taxon>Lepidoptera</taxon>
        <taxon>Glossata</taxon>
        <taxon>Ditrysia</taxon>
        <taxon>Tineoidea</taxon>
        <taxon>Psychidae</taxon>
        <taxon>Oiketicinae</taxon>
        <taxon>Eumeta</taxon>
    </lineage>
</organism>
<dbReference type="Proteomes" id="UP000299102">
    <property type="component" value="Unassembled WGS sequence"/>
</dbReference>
<dbReference type="AlphaFoldDB" id="A0A4C1YUH4"/>